<reference evidence="2" key="1">
    <citation type="journal article" date="2023" name="IScience">
        <title>Live-bearing cockroach genome reveals convergent evolutionary mechanisms linked to viviparity in insects and beyond.</title>
        <authorList>
            <person name="Fouks B."/>
            <person name="Harrison M.C."/>
            <person name="Mikhailova A.A."/>
            <person name="Marchal E."/>
            <person name="English S."/>
            <person name="Carruthers M."/>
            <person name="Jennings E.C."/>
            <person name="Chiamaka E.L."/>
            <person name="Frigard R.A."/>
            <person name="Pippel M."/>
            <person name="Attardo G.M."/>
            <person name="Benoit J.B."/>
            <person name="Bornberg-Bauer E."/>
            <person name="Tobe S.S."/>
        </authorList>
    </citation>
    <scope>NUCLEOTIDE SEQUENCE</scope>
    <source>
        <strain evidence="2">Stay&amp;Tobe</strain>
    </source>
</reference>
<accession>A0AAD7Z8W8</accession>
<evidence type="ECO:0000256" key="1">
    <source>
        <dbReference type="SAM" id="MobiDB-lite"/>
    </source>
</evidence>
<feature type="non-terminal residue" evidence="2">
    <location>
        <position position="117"/>
    </location>
</feature>
<feature type="non-terminal residue" evidence="2">
    <location>
        <position position="1"/>
    </location>
</feature>
<gene>
    <name evidence="2" type="ORF">L9F63_006906</name>
</gene>
<keyword evidence="3" id="KW-1185">Reference proteome</keyword>
<dbReference type="Proteomes" id="UP001233999">
    <property type="component" value="Unassembled WGS sequence"/>
</dbReference>
<proteinExistence type="predicted"/>
<organism evidence="2 3">
    <name type="scientific">Diploptera punctata</name>
    <name type="common">Pacific beetle cockroach</name>
    <dbReference type="NCBI Taxonomy" id="6984"/>
    <lineage>
        <taxon>Eukaryota</taxon>
        <taxon>Metazoa</taxon>
        <taxon>Ecdysozoa</taxon>
        <taxon>Arthropoda</taxon>
        <taxon>Hexapoda</taxon>
        <taxon>Insecta</taxon>
        <taxon>Pterygota</taxon>
        <taxon>Neoptera</taxon>
        <taxon>Polyneoptera</taxon>
        <taxon>Dictyoptera</taxon>
        <taxon>Blattodea</taxon>
        <taxon>Blaberoidea</taxon>
        <taxon>Blaberidae</taxon>
        <taxon>Diplopterinae</taxon>
        <taxon>Diploptera</taxon>
    </lineage>
</organism>
<feature type="region of interest" description="Disordered" evidence="1">
    <location>
        <begin position="1"/>
        <end position="27"/>
    </location>
</feature>
<evidence type="ECO:0000313" key="2">
    <source>
        <dbReference type="EMBL" id="KAJ9576244.1"/>
    </source>
</evidence>
<name>A0AAD7Z8W8_DIPPU</name>
<comment type="caution">
    <text evidence="2">The sequence shown here is derived from an EMBL/GenBank/DDBJ whole genome shotgun (WGS) entry which is preliminary data.</text>
</comment>
<dbReference type="EMBL" id="JASPKZ010009803">
    <property type="protein sequence ID" value="KAJ9576244.1"/>
    <property type="molecule type" value="Genomic_DNA"/>
</dbReference>
<reference evidence="2" key="2">
    <citation type="submission" date="2023-05" db="EMBL/GenBank/DDBJ databases">
        <authorList>
            <person name="Fouks B."/>
        </authorList>
    </citation>
    <scope>NUCLEOTIDE SEQUENCE</scope>
    <source>
        <strain evidence="2">Stay&amp;Tobe</strain>
        <tissue evidence="2">Testes</tissue>
    </source>
</reference>
<evidence type="ECO:0000313" key="3">
    <source>
        <dbReference type="Proteomes" id="UP001233999"/>
    </source>
</evidence>
<dbReference type="AlphaFoldDB" id="A0AAD7Z8W8"/>
<protein>
    <submittedName>
        <fullName evidence="2">Uncharacterized protein</fullName>
    </submittedName>
</protein>
<sequence>NPNERNGDDRMKCRPPVARERERERRGEGNCVPLCSVYSRHITPNAFQHVHTGDTTIVPRYKIAMQITVRSLTSHYNIQLFACETKTKDSHKSNFSLYYSTRYFLHVRRRVDFERIA</sequence>